<dbReference type="AlphaFoldDB" id="A0A0F9LZS0"/>
<dbReference type="EMBL" id="LAZR01005356">
    <property type="protein sequence ID" value="KKN00610.1"/>
    <property type="molecule type" value="Genomic_DNA"/>
</dbReference>
<gene>
    <name evidence="1" type="ORF">LCGC14_1136130</name>
</gene>
<organism evidence="1">
    <name type="scientific">marine sediment metagenome</name>
    <dbReference type="NCBI Taxonomy" id="412755"/>
    <lineage>
        <taxon>unclassified sequences</taxon>
        <taxon>metagenomes</taxon>
        <taxon>ecological metagenomes</taxon>
    </lineage>
</organism>
<proteinExistence type="predicted"/>
<evidence type="ECO:0000313" key="1">
    <source>
        <dbReference type="EMBL" id="KKN00610.1"/>
    </source>
</evidence>
<name>A0A0F9LZS0_9ZZZZ</name>
<sequence length="131" mass="14039">MAHAVSSPPLLRLVRSAQSGAKAMTAAYAVVFTESTVSGIAYIFAGAEFDLSNMAAGDVVDIRVRKVTILGGGWVNHDEWNYVGASRASHPSRHIGPIPDVFGIEISMRQTAGTLRTFNTEFFAAKRLGMP</sequence>
<comment type="caution">
    <text evidence="1">The sequence shown here is derived from an EMBL/GenBank/DDBJ whole genome shotgun (WGS) entry which is preliminary data.</text>
</comment>
<reference evidence="1" key="1">
    <citation type="journal article" date="2015" name="Nature">
        <title>Complex archaea that bridge the gap between prokaryotes and eukaryotes.</title>
        <authorList>
            <person name="Spang A."/>
            <person name="Saw J.H."/>
            <person name="Jorgensen S.L."/>
            <person name="Zaremba-Niedzwiedzka K."/>
            <person name="Martijn J."/>
            <person name="Lind A.E."/>
            <person name="van Eijk R."/>
            <person name="Schleper C."/>
            <person name="Guy L."/>
            <person name="Ettema T.J."/>
        </authorList>
    </citation>
    <scope>NUCLEOTIDE SEQUENCE</scope>
</reference>
<protein>
    <submittedName>
        <fullName evidence="1">Uncharacterized protein</fullName>
    </submittedName>
</protein>
<accession>A0A0F9LZS0</accession>